<gene>
    <name evidence="1" type="ORF">M5G18_24380</name>
</gene>
<name>A0ABT5PV29_9PSED</name>
<reference evidence="1" key="1">
    <citation type="submission" date="2022-05" db="EMBL/GenBank/DDBJ databases">
        <title>Novel Pseudomonas spp. Isolated from a Rainbow Trout Aquaculture Facility.</title>
        <authorList>
            <person name="Testerman T."/>
            <person name="Graf J."/>
        </authorList>
    </citation>
    <scope>NUCLEOTIDE SEQUENCE</scope>
    <source>
        <strain evidence="1">ID386</strain>
    </source>
</reference>
<evidence type="ECO:0000313" key="2">
    <source>
        <dbReference type="Proteomes" id="UP001150531"/>
    </source>
</evidence>
<keyword evidence="2" id="KW-1185">Reference proteome</keyword>
<proteinExistence type="predicted"/>
<organism evidence="1 2">
    <name type="scientific">Pseudomonas aphyarum</name>
    <dbReference type="NCBI Taxonomy" id="2942629"/>
    <lineage>
        <taxon>Bacteria</taxon>
        <taxon>Pseudomonadati</taxon>
        <taxon>Pseudomonadota</taxon>
        <taxon>Gammaproteobacteria</taxon>
        <taxon>Pseudomonadales</taxon>
        <taxon>Pseudomonadaceae</taxon>
        <taxon>Pseudomonas</taxon>
    </lineage>
</organism>
<dbReference type="RefSeq" id="WP_273898239.1">
    <property type="nucleotide sequence ID" value="NZ_JAMDGS010000016.1"/>
</dbReference>
<protein>
    <submittedName>
        <fullName evidence="1">Uncharacterized protein</fullName>
    </submittedName>
</protein>
<dbReference type="Proteomes" id="UP001150531">
    <property type="component" value="Unassembled WGS sequence"/>
</dbReference>
<comment type="caution">
    <text evidence="1">The sequence shown here is derived from an EMBL/GenBank/DDBJ whole genome shotgun (WGS) entry which is preliminary data.</text>
</comment>
<evidence type="ECO:0000313" key="1">
    <source>
        <dbReference type="EMBL" id="MDD1127750.1"/>
    </source>
</evidence>
<dbReference type="EMBL" id="JAMDGS010000016">
    <property type="protein sequence ID" value="MDD1127750.1"/>
    <property type="molecule type" value="Genomic_DNA"/>
</dbReference>
<accession>A0ABT5PV29</accession>
<sequence>MTASRRRPKKLTAEALIRAIASSTAIETGQSVESIERKLKLKDSRFLHLSLAK</sequence>